<accession>A0A4Q0PEA9</accession>
<evidence type="ECO:0000256" key="1">
    <source>
        <dbReference type="SAM" id="SignalP"/>
    </source>
</evidence>
<dbReference type="EMBL" id="QOVM01000001">
    <property type="protein sequence ID" value="RXG24878.1"/>
    <property type="molecule type" value="Genomic_DNA"/>
</dbReference>
<reference evidence="2 3" key="1">
    <citation type="submission" date="2018-07" db="EMBL/GenBank/DDBJ databases">
        <title>Leeuwenhoekiella genomics.</title>
        <authorList>
            <person name="Tahon G."/>
            <person name="Willems A."/>
        </authorList>
    </citation>
    <scope>NUCLEOTIDE SEQUENCE [LARGE SCALE GENOMIC DNA]</scope>
    <source>
        <strain evidence="2 3">LMG 22550</strain>
    </source>
</reference>
<comment type="caution">
    <text evidence="2">The sequence shown here is derived from an EMBL/GenBank/DDBJ whole genome shotgun (WGS) entry which is preliminary data.</text>
</comment>
<dbReference type="PROSITE" id="PS51257">
    <property type="entry name" value="PROKAR_LIPOPROTEIN"/>
    <property type="match status" value="1"/>
</dbReference>
<name>A0A4Q0PEA9_9FLAO</name>
<feature type="chain" id="PRO_5020399472" description="DUF4920 domain-containing protein" evidence="1">
    <location>
        <begin position="19"/>
        <end position="170"/>
    </location>
</feature>
<dbReference type="Pfam" id="PF16267">
    <property type="entry name" value="DUF4920"/>
    <property type="match status" value="1"/>
</dbReference>
<keyword evidence="3" id="KW-1185">Reference proteome</keyword>
<dbReference type="InterPro" id="IPR032577">
    <property type="entry name" value="DUF4920"/>
</dbReference>
<gene>
    <name evidence="2" type="ORF">DSM00_674</name>
</gene>
<evidence type="ECO:0000313" key="3">
    <source>
        <dbReference type="Proteomes" id="UP000289238"/>
    </source>
</evidence>
<sequence length="170" mass="18866">MRKIFTTAVLALALVACKQETATKTVAETESNEVELTKMKLYGEDFKNQAMLTSFELGDIYSNLKAGDTINVSFKSSVEEVCQEKGCWMQVDVGAVDPVMIKFKDYAFFVPKDIKDKSVMVHGVAYVSETPVEEQQHYAKDAGKSQEEIDAIKTPKRSFSFLASGVKVAQ</sequence>
<evidence type="ECO:0000313" key="2">
    <source>
        <dbReference type="EMBL" id="RXG24878.1"/>
    </source>
</evidence>
<dbReference type="RefSeq" id="WP_128756589.1">
    <property type="nucleotide sequence ID" value="NZ_QOVM01000001.1"/>
</dbReference>
<proteinExistence type="predicted"/>
<dbReference type="Proteomes" id="UP000289238">
    <property type="component" value="Unassembled WGS sequence"/>
</dbReference>
<keyword evidence="1" id="KW-0732">Signal</keyword>
<feature type="signal peptide" evidence="1">
    <location>
        <begin position="1"/>
        <end position="18"/>
    </location>
</feature>
<protein>
    <recommendedName>
        <fullName evidence="4">DUF4920 domain-containing protein</fullName>
    </recommendedName>
</protein>
<dbReference type="OrthoDB" id="129527at2"/>
<evidence type="ECO:0008006" key="4">
    <source>
        <dbReference type="Google" id="ProtNLM"/>
    </source>
</evidence>
<dbReference type="AlphaFoldDB" id="A0A4Q0PEA9"/>
<organism evidence="2 3">
    <name type="scientific">Leeuwenhoekiella aequorea</name>
    <dbReference type="NCBI Taxonomy" id="283736"/>
    <lineage>
        <taxon>Bacteria</taxon>
        <taxon>Pseudomonadati</taxon>
        <taxon>Bacteroidota</taxon>
        <taxon>Flavobacteriia</taxon>
        <taxon>Flavobacteriales</taxon>
        <taxon>Flavobacteriaceae</taxon>
        <taxon>Leeuwenhoekiella</taxon>
    </lineage>
</organism>